<protein>
    <submittedName>
        <fullName evidence="1">Uncharacterized protein</fullName>
    </submittedName>
</protein>
<gene>
    <name evidence="1" type="ordered locus">AXX17_At1g42610</name>
</gene>
<dbReference type="ExpressionAtlas" id="A0A178WMR6">
    <property type="expression patterns" value="baseline and differential"/>
</dbReference>
<evidence type="ECO:0000313" key="2">
    <source>
        <dbReference type="Proteomes" id="UP000078284"/>
    </source>
</evidence>
<reference evidence="2" key="1">
    <citation type="journal article" date="2016" name="Proc. Natl. Acad. Sci. U.S.A.">
        <title>Chromosome-level assembly of Arabidopsis thaliana Ler reveals the extent of translocation and inversion polymorphisms.</title>
        <authorList>
            <person name="Zapata L."/>
            <person name="Ding J."/>
            <person name="Willing E.M."/>
            <person name="Hartwig B."/>
            <person name="Bezdan D."/>
            <person name="Jiao W.B."/>
            <person name="Patel V."/>
            <person name="Velikkakam James G."/>
            <person name="Koornneef M."/>
            <person name="Ossowski S."/>
            <person name="Schneeberger K."/>
        </authorList>
    </citation>
    <scope>NUCLEOTIDE SEQUENCE [LARGE SCALE GENOMIC DNA]</scope>
    <source>
        <strain evidence="2">cv. Landsberg erecta</strain>
    </source>
</reference>
<dbReference type="AlphaFoldDB" id="A0A178WMR6"/>
<sequence length="97" mass="10871">MTKLVSKIFKRLISQSQYMSSSTTSNLPAASQTSNLESQLLSSAPPPAKKKRGSALLWYLVGFTTYGLGETYKFLQTQVVCDFHYIHFNYTCCSLIC</sequence>
<proteinExistence type="predicted"/>
<name>A0A178WMR6_ARATH</name>
<comment type="caution">
    <text evidence="1">The sequence shown here is derived from an EMBL/GenBank/DDBJ whole genome shotgun (WGS) entry which is preliminary data.</text>
</comment>
<accession>A0A178WMR6</accession>
<dbReference type="EMBL" id="LUHQ01000001">
    <property type="protein sequence ID" value="OAP19570.1"/>
    <property type="molecule type" value="Genomic_DNA"/>
</dbReference>
<organism evidence="1 2">
    <name type="scientific">Arabidopsis thaliana</name>
    <name type="common">Mouse-ear cress</name>
    <dbReference type="NCBI Taxonomy" id="3702"/>
    <lineage>
        <taxon>Eukaryota</taxon>
        <taxon>Viridiplantae</taxon>
        <taxon>Streptophyta</taxon>
        <taxon>Embryophyta</taxon>
        <taxon>Tracheophyta</taxon>
        <taxon>Spermatophyta</taxon>
        <taxon>Magnoliopsida</taxon>
        <taxon>eudicotyledons</taxon>
        <taxon>Gunneridae</taxon>
        <taxon>Pentapetalae</taxon>
        <taxon>rosids</taxon>
        <taxon>malvids</taxon>
        <taxon>Brassicales</taxon>
        <taxon>Brassicaceae</taxon>
        <taxon>Camelineae</taxon>
        <taxon>Arabidopsis</taxon>
    </lineage>
</organism>
<evidence type="ECO:0000313" key="1">
    <source>
        <dbReference type="EMBL" id="OAP19570.1"/>
    </source>
</evidence>
<dbReference type="Proteomes" id="UP000078284">
    <property type="component" value="Chromosome 1"/>
</dbReference>